<dbReference type="Proteomes" id="UP000183926">
    <property type="component" value="Unassembled WGS sequence"/>
</dbReference>
<sequence length="143" mass="16296">MQPTVHLFKAARRTMLKDLWDHRLATSVERVKAELVKVERQVNQFLDRIADASVPSVIAAYESRIKVLEDRKIGLVEKIGATGRPARSFDETLRTALQVLVSYGILIVLKISARCSNWLLPTGWFTKETRVLEPLIFLCPLRP</sequence>
<dbReference type="EMBL" id="FPBL01000001">
    <property type="protein sequence ID" value="SFU31001.1"/>
    <property type="molecule type" value="Genomic_DNA"/>
</dbReference>
<dbReference type="RefSeq" id="WP_074926295.1">
    <property type="nucleotide sequence ID" value="NZ_FPBL01000001.1"/>
</dbReference>
<protein>
    <submittedName>
        <fullName evidence="2">Uncharacterized protein</fullName>
    </submittedName>
</protein>
<dbReference type="OrthoDB" id="9791494at2"/>
<evidence type="ECO:0000256" key="1">
    <source>
        <dbReference type="SAM" id="Coils"/>
    </source>
</evidence>
<dbReference type="AlphaFoldDB" id="A0A1I7F459"/>
<feature type="coiled-coil region" evidence="1">
    <location>
        <begin position="28"/>
        <end position="78"/>
    </location>
</feature>
<gene>
    <name evidence="2" type="ORF">SAMN05216339_101275</name>
</gene>
<organism evidence="2 3">
    <name type="scientific">Nitrosomonas eutropha</name>
    <dbReference type="NCBI Taxonomy" id="916"/>
    <lineage>
        <taxon>Bacteria</taxon>
        <taxon>Pseudomonadati</taxon>
        <taxon>Pseudomonadota</taxon>
        <taxon>Betaproteobacteria</taxon>
        <taxon>Nitrosomonadales</taxon>
        <taxon>Nitrosomonadaceae</taxon>
        <taxon>Nitrosomonas</taxon>
    </lineage>
</organism>
<name>A0A1I7F459_9PROT</name>
<reference evidence="2 3" key="1">
    <citation type="submission" date="2016-10" db="EMBL/GenBank/DDBJ databases">
        <authorList>
            <person name="de Groot N.N."/>
        </authorList>
    </citation>
    <scope>NUCLEOTIDE SEQUENCE [LARGE SCALE GENOMIC DNA]</scope>
    <source>
        <strain evidence="2 3">Nm24</strain>
    </source>
</reference>
<keyword evidence="1" id="KW-0175">Coiled coil</keyword>
<evidence type="ECO:0000313" key="2">
    <source>
        <dbReference type="EMBL" id="SFU31001.1"/>
    </source>
</evidence>
<accession>A0A1I7F459</accession>
<evidence type="ECO:0000313" key="3">
    <source>
        <dbReference type="Proteomes" id="UP000183926"/>
    </source>
</evidence>
<proteinExistence type="predicted"/>